<accession>A0AAD1RXV2</accession>
<sequence length="459" mass="50151">MHVILFVYLKKKKCIWCLSLVSVASIKAKEQAALSDNELERLLNRVREVAQKDGGAWLTEILDGAKTSQKGPDICDTTMKEQEVMREKDCSNLESISEPSQGQITLDQQDHSPTLATKRKHSPCRGTDAKRIALVETESLDGTSQEGEIEQAAGSLSAILESAEDATSSVKDGLRCVSPSATSLALIECSDVSTVTSTECDLEEQVRVFPFNEDDSAHHAAEVTQKTELVQGVSGTGSPTLKETSSLEEKPLVQVPRKEGSLNCPPVSVYIVGDSIVCDAQIHAEEQSYGTNLGFYPEVANVHWQGTKNLLGTDILTECVKIHKVVGPVVLLVHAGGNDLGNISAVNIISFLKNALSECLSMHPNLVLVWSEIIPSQEWPDSRCKKAMERCRRKVNMNVSRHVTTVGGLVIRHRDLECENAAFLQEDGIHLNGCGLDILNLGFQTIIEKAITLLMERLK</sequence>
<dbReference type="AlphaFoldDB" id="A0AAD1RXV2"/>
<evidence type="ECO:0008006" key="4">
    <source>
        <dbReference type="Google" id="ProtNLM"/>
    </source>
</evidence>
<protein>
    <recommendedName>
        <fullName evidence="4">SGNH hydrolase-type esterase domain-containing protein</fullName>
    </recommendedName>
</protein>
<evidence type="ECO:0000313" key="3">
    <source>
        <dbReference type="Proteomes" id="UP001295444"/>
    </source>
</evidence>
<feature type="region of interest" description="Disordered" evidence="1">
    <location>
        <begin position="89"/>
        <end position="123"/>
    </location>
</feature>
<dbReference type="EMBL" id="OW240915">
    <property type="protein sequence ID" value="CAH2283677.1"/>
    <property type="molecule type" value="Genomic_DNA"/>
</dbReference>
<dbReference type="SUPFAM" id="SSF52266">
    <property type="entry name" value="SGNH hydrolase"/>
    <property type="match status" value="1"/>
</dbReference>
<organism evidence="2 3">
    <name type="scientific">Pelobates cultripes</name>
    <name type="common">Western spadefoot toad</name>
    <dbReference type="NCBI Taxonomy" id="61616"/>
    <lineage>
        <taxon>Eukaryota</taxon>
        <taxon>Metazoa</taxon>
        <taxon>Chordata</taxon>
        <taxon>Craniata</taxon>
        <taxon>Vertebrata</taxon>
        <taxon>Euteleostomi</taxon>
        <taxon>Amphibia</taxon>
        <taxon>Batrachia</taxon>
        <taxon>Anura</taxon>
        <taxon>Pelobatoidea</taxon>
        <taxon>Pelobatidae</taxon>
        <taxon>Pelobates</taxon>
    </lineage>
</organism>
<gene>
    <name evidence="2" type="ORF">PECUL_23A004495</name>
</gene>
<reference evidence="2" key="1">
    <citation type="submission" date="2022-03" db="EMBL/GenBank/DDBJ databases">
        <authorList>
            <person name="Alioto T."/>
            <person name="Alioto T."/>
            <person name="Gomez Garrido J."/>
        </authorList>
    </citation>
    <scope>NUCLEOTIDE SEQUENCE</scope>
</reference>
<dbReference type="InterPro" id="IPR036514">
    <property type="entry name" value="SGNH_hydro_sf"/>
</dbReference>
<keyword evidence="3" id="KW-1185">Reference proteome</keyword>
<dbReference type="Proteomes" id="UP001295444">
    <property type="component" value="Chromosome 04"/>
</dbReference>
<proteinExistence type="predicted"/>
<feature type="compositionally biased region" description="Polar residues" evidence="1">
    <location>
        <begin position="92"/>
        <end position="115"/>
    </location>
</feature>
<dbReference type="CDD" id="cd00229">
    <property type="entry name" value="SGNH_hydrolase"/>
    <property type="match status" value="1"/>
</dbReference>
<evidence type="ECO:0000313" key="2">
    <source>
        <dbReference type="EMBL" id="CAH2283677.1"/>
    </source>
</evidence>
<dbReference type="Gene3D" id="3.40.50.1110">
    <property type="entry name" value="SGNH hydrolase"/>
    <property type="match status" value="1"/>
</dbReference>
<evidence type="ECO:0000256" key="1">
    <source>
        <dbReference type="SAM" id="MobiDB-lite"/>
    </source>
</evidence>
<name>A0AAD1RXV2_PELCU</name>